<dbReference type="Gene3D" id="1.10.10.10">
    <property type="entry name" value="Winged helix-like DNA-binding domain superfamily/Winged helix DNA-binding domain"/>
    <property type="match status" value="1"/>
</dbReference>
<reference evidence="5 6" key="1">
    <citation type="submission" date="2021-03" db="EMBL/GenBank/DDBJ databases">
        <title>Enterococcal diversity collection.</title>
        <authorList>
            <person name="Gilmore M.S."/>
            <person name="Schwartzman J."/>
            <person name="Van Tyne D."/>
            <person name="Martin M."/>
            <person name="Earl A.M."/>
            <person name="Manson A.L."/>
            <person name="Straub T."/>
            <person name="Salamzade R."/>
            <person name="Saavedra J."/>
            <person name="Lebreton F."/>
            <person name="Prichula J."/>
            <person name="Schaufler K."/>
            <person name="Gaca A."/>
            <person name="Sgardioli B."/>
            <person name="Wagenaar J."/>
            <person name="Strong T."/>
        </authorList>
    </citation>
    <scope>NUCLEOTIDE SEQUENCE [LARGE SCALE GENOMIC DNA]</scope>
    <source>
        <strain evidence="5 6">669A</strain>
    </source>
</reference>
<evidence type="ECO:0000313" key="6">
    <source>
        <dbReference type="Proteomes" id="UP000664601"/>
    </source>
</evidence>
<dbReference type="Gene3D" id="1.10.4040.10">
    <property type="entry name" value="Penicillinase repressor domain"/>
    <property type="match status" value="1"/>
</dbReference>
<evidence type="ECO:0000313" key="5">
    <source>
        <dbReference type="EMBL" id="MBO1307061.1"/>
    </source>
</evidence>
<keyword evidence="6" id="KW-1185">Reference proteome</keyword>
<protein>
    <submittedName>
        <fullName evidence="5">BlaI/MecI/CopY family transcriptional regulator</fullName>
    </submittedName>
</protein>
<dbReference type="InterPro" id="IPR005650">
    <property type="entry name" value="BlaI_family"/>
</dbReference>
<evidence type="ECO:0000256" key="2">
    <source>
        <dbReference type="ARBA" id="ARBA00023015"/>
    </source>
</evidence>
<proteinExistence type="inferred from homology"/>
<comment type="caution">
    <text evidence="5">The sequence shown here is derived from an EMBL/GenBank/DDBJ whole genome shotgun (WGS) entry which is preliminary data.</text>
</comment>
<name>A0ABS3LBQ6_9ENTE</name>
<organism evidence="5 6">
    <name type="scientific">Candidatus Enterococcus moelleringii</name>
    <dbReference type="NCBI Taxonomy" id="2815325"/>
    <lineage>
        <taxon>Bacteria</taxon>
        <taxon>Bacillati</taxon>
        <taxon>Bacillota</taxon>
        <taxon>Bacilli</taxon>
        <taxon>Lactobacillales</taxon>
        <taxon>Enterococcaceae</taxon>
        <taxon>Enterococcus</taxon>
    </lineage>
</organism>
<sequence length="129" mass="15252">MKKEINITESELKVMEVVWQMDAISSKEINQRLEETEGWNPNTIRTLLTRLEQKQVISHTKSGRMYIYSAQVPRDYFVKQESRKFVQKFFGGKVSELVMNFVQEDVMDQTEIEKLRSLLEERDDDDSAN</sequence>
<dbReference type="Pfam" id="PF03965">
    <property type="entry name" value="Penicillinase_R"/>
    <property type="match status" value="1"/>
</dbReference>
<dbReference type="RefSeq" id="WP_207673972.1">
    <property type="nucleotide sequence ID" value="NZ_JAFREM010000018.1"/>
</dbReference>
<dbReference type="InterPro" id="IPR036388">
    <property type="entry name" value="WH-like_DNA-bd_sf"/>
</dbReference>
<accession>A0ABS3LBQ6</accession>
<evidence type="ECO:0000256" key="4">
    <source>
        <dbReference type="ARBA" id="ARBA00023163"/>
    </source>
</evidence>
<dbReference type="Proteomes" id="UP000664601">
    <property type="component" value="Unassembled WGS sequence"/>
</dbReference>
<dbReference type="EMBL" id="JAFREM010000018">
    <property type="protein sequence ID" value="MBO1307061.1"/>
    <property type="molecule type" value="Genomic_DNA"/>
</dbReference>
<keyword evidence="3" id="KW-0238">DNA-binding</keyword>
<comment type="similarity">
    <text evidence="1">Belongs to the BlaI transcriptional regulatory family.</text>
</comment>
<dbReference type="PIRSF" id="PIRSF019455">
    <property type="entry name" value="CopR_AtkY"/>
    <property type="match status" value="1"/>
</dbReference>
<gene>
    <name evidence="5" type="ORF">JZO70_12865</name>
</gene>
<dbReference type="SUPFAM" id="SSF46785">
    <property type="entry name" value="Winged helix' DNA-binding domain"/>
    <property type="match status" value="1"/>
</dbReference>
<evidence type="ECO:0000256" key="1">
    <source>
        <dbReference type="ARBA" id="ARBA00011046"/>
    </source>
</evidence>
<dbReference type="InterPro" id="IPR036390">
    <property type="entry name" value="WH_DNA-bd_sf"/>
</dbReference>
<keyword evidence="4" id="KW-0804">Transcription</keyword>
<keyword evidence="2" id="KW-0805">Transcription regulation</keyword>
<evidence type="ECO:0000256" key="3">
    <source>
        <dbReference type="ARBA" id="ARBA00023125"/>
    </source>
</evidence>